<evidence type="ECO:0000313" key="3">
    <source>
        <dbReference type="Proteomes" id="UP000599578"/>
    </source>
</evidence>
<accession>A0A917ZM01</accession>
<dbReference type="EMBL" id="BMLT01000008">
    <property type="protein sequence ID" value="GGO85103.1"/>
    <property type="molecule type" value="Genomic_DNA"/>
</dbReference>
<proteinExistence type="inferred from homology"/>
<gene>
    <name evidence="2" type="ORF">GCM10011348_32880</name>
</gene>
<comment type="caution">
    <text evidence="2">The sequence shown here is derived from an EMBL/GenBank/DDBJ whole genome shotgun (WGS) entry which is preliminary data.</text>
</comment>
<dbReference type="AlphaFoldDB" id="A0A917ZM01"/>
<dbReference type="NCBIfam" id="NF003438">
    <property type="entry name" value="PRK04966.1"/>
    <property type="match status" value="1"/>
</dbReference>
<dbReference type="Proteomes" id="UP000599578">
    <property type="component" value="Unassembled WGS sequence"/>
</dbReference>
<dbReference type="PIRSF" id="PIRSF006169">
    <property type="entry name" value="UCP006169"/>
    <property type="match status" value="1"/>
</dbReference>
<evidence type="ECO:0000313" key="2">
    <source>
        <dbReference type="EMBL" id="GGO85103.1"/>
    </source>
</evidence>
<comment type="similarity">
    <text evidence="1">Belongs to the UPF0270 family.</text>
</comment>
<dbReference type="InterPro" id="IPR036685">
    <property type="entry name" value="YehU-like_sf"/>
</dbReference>
<dbReference type="RefSeq" id="WP_188861685.1">
    <property type="nucleotide sequence ID" value="NZ_BMLT01000008.1"/>
</dbReference>
<reference evidence="2 3" key="1">
    <citation type="journal article" date="2014" name="Int. J. Syst. Evol. Microbiol.">
        <title>Complete genome sequence of Corynebacterium casei LMG S-19264T (=DSM 44701T), isolated from a smear-ripened cheese.</title>
        <authorList>
            <consortium name="US DOE Joint Genome Institute (JGI-PGF)"/>
            <person name="Walter F."/>
            <person name="Albersmeier A."/>
            <person name="Kalinowski J."/>
            <person name="Ruckert C."/>
        </authorList>
    </citation>
    <scope>NUCLEOTIDE SEQUENCE [LARGE SCALE GENOMIC DNA]</scope>
    <source>
        <strain evidence="2 3">CGMCC 1.7286</strain>
    </source>
</reference>
<dbReference type="Gene3D" id="1.10.10.610">
    <property type="entry name" value="YehU-like"/>
    <property type="match status" value="1"/>
</dbReference>
<dbReference type="InterPro" id="IPR010648">
    <property type="entry name" value="UPF0270"/>
</dbReference>
<protein>
    <submittedName>
        <fullName evidence="2">UPF0270 protein</fullName>
    </submittedName>
</protein>
<organism evidence="2 3">
    <name type="scientific">Marinobacterium nitratireducens</name>
    <dbReference type="NCBI Taxonomy" id="518897"/>
    <lineage>
        <taxon>Bacteria</taxon>
        <taxon>Pseudomonadati</taxon>
        <taxon>Pseudomonadota</taxon>
        <taxon>Gammaproteobacteria</taxon>
        <taxon>Oceanospirillales</taxon>
        <taxon>Oceanospirillaceae</taxon>
        <taxon>Marinobacterium</taxon>
    </lineage>
</organism>
<evidence type="ECO:0000256" key="1">
    <source>
        <dbReference type="ARBA" id="ARBA00006450"/>
    </source>
</evidence>
<dbReference type="SUPFAM" id="SSF118001">
    <property type="entry name" value="YehU-like"/>
    <property type="match status" value="1"/>
</dbReference>
<keyword evidence="3" id="KW-1185">Reference proteome</keyword>
<name>A0A917ZM01_9GAMM</name>
<sequence length="73" mass="8215">MIIPHRDLSPDTLDNLISEFVTRDGTDYGEVETPLARRIAQVRQQLDSGRAVILFSESTGQCNIVEKDKLRDA</sequence>
<dbReference type="Pfam" id="PF06794">
    <property type="entry name" value="UPF0270"/>
    <property type="match status" value="1"/>
</dbReference>